<reference evidence="2" key="1">
    <citation type="submission" date="2015-03" db="EMBL/GenBank/DDBJ databases">
        <authorList>
            <consortium name="Pathogen Informatics"/>
        </authorList>
    </citation>
    <scope>NUCLEOTIDE SEQUENCE [LARGE SCALE GENOMIC DNA]</scope>
    <source>
        <strain evidence="2">NCTC11134</strain>
        <plasmid evidence="2">2</plasmid>
    </source>
</reference>
<dbReference type="RefSeq" id="WP_011211872.1">
    <property type="nucleotide sequence ID" value="NZ_CAACYE020000001.1"/>
</dbReference>
<dbReference type="PANTHER" id="PTHR34472:SF1">
    <property type="entry name" value="SULFUR CARRIER PROTEIN THIS"/>
    <property type="match status" value="1"/>
</dbReference>
<geneLocation type="plasmid" evidence="1">
    <name>2</name>
</geneLocation>
<evidence type="ECO:0000313" key="1">
    <source>
        <dbReference type="EMBL" id="CRY81663.1"/>
    </source>
</evidence>
<dbReference type="InterPro" id="IPR010035">
    <property type="entry name" value="Thi_S"/>
</dbReference>
<dbReference type="InterPro" id="IPR012675">
    <property type="entry name" value="Beta-grasp_dom_sf"/>
</dbReference>
<organism evidence="1 2">
    <name type="scientific">Nocardia farcinica</name>
    <dbReference type="NCBI Taxonomy" id="37329"/>
    <lineage>
        <taxon>Bacteria</taxon>
        <taxon>Bacillati</taxon>
        <taxon>Actinomycetota</taxon>
        <taxon>Actinomycetes</taxon>
        <taxon>Mycobacteriales</taxon>
        <taxon>Nocardiaceae</taxon>
        <taxon>Nocardia</taxon>
    </lineage>
</organism>
<dbReference type="Pfam" id="PF02597">
    <property type="entry name" value="ThiS"/>
    <property type="match status" value="1"/>
</dbReference>
<dbReference type="EMBL" id="LN868939">
    <property type="protein sequence ID" value="CRY81663.1"/>
    <property type="molecule type" value="Genomic_DNA"/>
</dbReference>
<dbReference type="CDD" id="cd00565">
    <property type="entry name" value="Ubl_ThiS"/>
    <property type="match status" value="1"/>
</dbReference>
<proteinExistence type="predicted"/>
<dbReference type="AlphaFoldDB" id="A0A0H5P2A0"/>
<dbReference type="OMA" id="WEIEILT"/>
<dbReference type="NCBIfam" id="TIGR01683">
    <property type="entry name" value="thiS"/>
    <property type="match status" value="1"/>
</dbReference>
<dbReference type="KEGG" id="nfr:ERS450000_04533"/>
<gene>
    <name evidence="1" type="ORF">ERS450000_04533</name>
</gene>
<dbReference type="GeneID" id="61135914"/>
<keyword evidence="1" id="KW-0614">Plasmid</keyword>
<dbReference type="InterPro" id="IPR016155">
    <property type="entry name" value="Mopterin_synth/thiamin_S_b"/>
</dbReference>
<dbReference type="InterPro" id="IPR003749">
    <property type="entry name" value="ThiS/MoaD-like"/>
</dbReference>
<dbReference type="Gene3D" id="3.10.20.30">
    <property type="match status" value="1"/>
</dbReference>
<name>A0A0H5P2A0_NOCFR</name>
<dbReference type="PANTHER" id="PTHR34472">
    <property type="entry name" value="SULFUR CARRIER PROTEIN THIS"/>
    <property type="match status" value="1"/>
</dbReference>
<evidence type="ECO:0000313" key="2">
    <source>
        <dbReference type="Proteomes" id="UP000057820"/>
    </source>
</evidence>
<dbReference type="Proteomes" id="UP000057820">
    <property type="component" value="Plasmid 2"/>
</dbReference>
<accession>A0A0H5P2A0</accession>
<sequence>MTAPSIPIGVTVNGEDHEFAEPLTVRELLDRLALPCQGVAVAVDGAVFPKSRWDEQVGRGWSIEVLTAVQGG</sequence>
<protein>
    <submittedName>
        <fullName evidence="1">Sulfur carrier protein ThiS</fullName>
    </submittedName>
</protein>
<dbReference type="SUPFAM" id="SSF54285">
    <property type="entry name" value="MoaD/ThiS"/>
    <property type="match status" value="1"/>
</dbReference>